<name>A0AAD7CXI6_MYCRO</name>
<gene>
    <name evidence="2" type="ORF">B0H17DRAFT_1210099</name>
</gene>
<organism evidence="2 3">
    <name type="scientific">Mycena rosella</name>
    <name type="common">Pink bonnet</name>
    <name type="synonym">Agaricus rosellus</name>
    <dbReference type="NCBI Taxonomy" id="1033263"/>
    <lineage>
        <taxon>Eukaryota</taxon>
        <taxon>Fungi</taxon>
        <taxon>Dikarya</taxon>
        <taxon>Basidiomycota</taxon>
        <taxon>Agaricomycotina</taxon>
        <taxon>Agaricomycetes</taxon>
        <taxon>Agaricomycetidae</taxon>
        <taxon>Agaricales</taxon>
        <taxon>Marasmiineae</taxon>
        <taxon>Mycenaceae</taxon>
        <taxon>Mycena</taxon>
    </lineage>
</organism>
<feature type="region of interest" description="Disordered" evidence="1">
    <location>
        <begin position="329"/>
        <end position="355"/>
    </location>
</feature>
<feature type="region of interest" description="Disordered" evidence="1">
    <location>
        <begin position="89"/>
        <end position="128"/>
    </location>
</feature>
<feature type="compositionally biased region" description="Low complexity" evidence="1">
    <location>
        <begin position="89"/>
        <end position="101"/>
    </location>
</feature>
<accession>A0AAD7CXI6</accession>
<dbReference type="EMBL" id="JARKIE010000197">
    <property type="protein sequence ID" value="KAJ7668132.1"/>
    <property type="molecule type" value="Genomic_DNA"/>
</dbReference>
<evidence type="ECO:0000256" key="1">
    <source>
        <dbReference type="SAM" id="MobiDB-lite"/>
    </source>
</evidence>
<reference evidence="2" key="1">
    <citation type="submission" date="2023-03" db="EMBL/GenBank/DDBJ databases">
        <title>Massive genome expansion in bonnet fungi (Mycena s.s.) driven by repeated elements and novel gene families across ecological guilds.</title>
        <authorList>
            <consortium name="Lawrence Berkeley National Laboratory"/>
            <person name="Harder C.B."/>
            <person name="Miyauchi S."/>
            <person name="Viragh M."/>
            <person name="Kuo A."/>
            <person name="Thoen E."/>
            <person name="Andreopoulos B."/>
            <person name="Lu D."/>
            <person name="Skrede I."/>
            <person name="Drula E."/>
            <person name="Henrissat B."/>
            <person name="Morin E."/>
            <person name="Kohler A."/>
            <person name="Barry K."/>
            <person name="LaButti K."/>
            <person name="Morin E."/>
            <person name="Salamov A."/>
            <person name="Lipzen A."/>
            <person name="Mereny Z."/>
            <person name="Hegedus B."/>
            <person name="Baldrian P."/>
            <person name="Stursova M."/>
            <person name="Weitz H."/>
            <person name="Taylor A."/>
            <person name="Grigoriev I.V."/>
            <person name="Nagy L.G."/>
            <person name="Martin F."/>
            <person name="Kauserud H."/>
        </authorList>
    </citation>
    <scope>NUCLEOTIDE SEQUENCE</scope>
    <source>
        <strain evidence="2">CBHHK067</strain>
    </source>
</reference>
<sequence>MCAQDASDLHLLATLASAAPSIPATAVLDSRDDFVISLPQASKSFTGYSSDNTYNYVHNNQNSEYDYGDGSFDFSPYDMGYMPLYSMNSASGHPSSSPSKPTGYKRPPSPTPLLGNSPKRAHLSTGYDDINWTPPPVPTLSTAQALPSLGKNRVPKLALLAPATLTAPFLQNAPRSPVLIQTKAELVVNKGNWSVNELSTFYEYTLGQDADAIFQNITMSSNKCWKQFAGQVGIAWDAKQMKTQWDTSLAIYKKLVPLLKFTGGGADADEEPDWEDKDAINNFLKSQATGGHDVEGLSAKKVKQWLTSGWFNLFDSRYGENPKAVREIPRSSADTLSDVEGGLPADDNNKNDSDVNIVEKPSIPATPAPFATMSTNKGIATDPREVKLSTWDRSKPASRATPVKVKKEDRLQGLNNYLEGRVRVDEQAMMLAKADAEFKRLKATEATAKEIAADTTGMYTEETKVKARRVLEKLMDAALDF</sequence>
<proteinExistence type="predicted"/>
<evidence type="ECO:0000313" key="2">
    <source>
        <dbReference type="EMBL" id="KAJ7668132.1"/>
    </source>
</evidence>
<dbReference type="Proteomes" id="UP001221757">
    <property type="component" value="Unassembled WGS sequence"/>
</dbReference>
<comment type="caution">
    <text evidence="2">The sequence shown here is derived from an EMBL/GenBank/DDBJ whole genome shotgun (WGS) entry which is preliminary data.</text>
</comment>
<dbReference type="AlphaFoldDB" id="A0AAD7CXI6"/>
<evidence type="ECO:0000313" key="3">
    <source>
        <dbReference type="Proteomes" id="UP001221757"/>
    </source>
</evidence>
<protein>
    <submittedName>
        <fullName evidence="2">Uncharacterized protein</fullName>
    </submittedName>
</protein>
<keyword evidence="3" id="KW-1185">Reference proteome</keyword>